<protein>
    <recommendedName>
        <fullName evidence="4">DUF4267 domain-containing protein</fullName>
    </recommendedName>
</protein>
<name>W2S9X9_CYPE1</name>
<keyword evidence="1" id="KW-0472">Membrane</keyword>
<dbReference type="Proteomes" id="UP000030752">
    <property type="component" value="Unassembled WGS sequence"/>
</dbReference>
<accession>W2S9X9</accession>
<feature type="transmembrane region" description="Helical" evidence="1">
    <location>
        <begin position="53"/>
        <end position="73"/>
    </location>
</feature>
<organism evidence="2 3">
    <name type="scientific">Cyphellophora europaea (strain CBS 101466)</name>
    <name type="common">Phialophora europaea</name>
    <dbReference type="NCBI Taxonomy" id="1220924"/>
    <lineage>
        <taxon>Eukaryota</taxon>
        <taxon>Fungi</taxon>
        <taxon>Dikarya</taxon>
        <taxon>Ascomycota</taxon>
        <taxon>Pezizomycotina</taxon>
        <taxon>Eurotiomycetes</taxon>
        <taxon>Chaetothyriomycetidae</taxon>
        <taxon>Chaetothyriales</taxon>
        <taxon>Cyphellophoraceae</taxon>
        <taxon>Cyphellophora</taxon>
    </lineage>
</organism>
<proteinExistence type="predicted"/>
<dbReference type="RefSeq" id="XP_008712259.1">
    <property type="nucleotide sequence ID" value="XM_008714037.1"/>
</dbReference>
<reference evidence="2 3" key="1">
    <citation type="submission" date="2013-03" db="EMBL/GenBank/DDBJ databases">
        <title>The Genome Sequence of Phialophora europaea CBS 101466.</title>
        <authorList>
            <consortium name="The Broad Institute Genomics Platform"/>
            <person name="Cuomo C."/>
            <person name="de Hoog S."/>
            <person name="Gorbushina A."/>
            <person name="Walker B."/>
            <person name="Young S.K."/>
            <person name="Zeng Q."/>
            <person name="Gargeya S."/>
            <person name="Fitzgerald M."/>
            <person name="Haas B."/>
            <person name="Abouelleil A."/>
            <person name="Allen A.W."/>
            <person name="Alvarado L."/>
            <person name="Arachchi H.M."/>
            <person name="Berlin A.M."/>
            <person name="Chapman S.B."/>
            <person name="Gainer-Dewar J."/>
            <person name="Goldberg J."/>
            <person name="Griggs A."/>
            <person name="Gujja S."/>
            <person name="Hansen M."/>
            <person name="Howarth C."/>
            <person name="Imamovic A."/>
            <person name="Ireland A."/>
            <person name="Larimer J."/>
            <person name="McCowan C."/>
            <person name="Murphy C."/>
            <person name="Pearson M."/>
            <person name="Poon T.W."/>
            <person name="Priest M."/>
            <person name="Roberts A."/>
            <person name="Saif S."/>
            <person name="Shea T."/>
            <person name="Sisk P."/>
            <person name="Sykes S."/>
            <person name="Wortman J."/>
            <person name="Nusbaum C."/>
            <person name="Birren B."/>
        </authorList>
    </citation>
    <scope>NUCLEOTIDE SEQUENCE [LARGE SCALE GENOMIC DNA]</scope>
    <source>
        <strain evidence="2 3">CBS 101466</strain>
    </source>
</reference>
<dbReference type="OrthoDB" id="4118836at2759"/>
<dbReference type="VEuPathDB" id="FungiDB:HMPREF1541_09363"/>
<evidence type="ECO:0000256" key="1">
    <source>
        <dbReference type="SAM" id="Phobius"/>
    </source>
</evidence>
<dbReference type="GeneID" id="19976702"/>
<sequence>MSVADPQGLAKTMGFKASPEKGPNLFTYAFGIRELSLAAALLALIAYNEWRAVAILLACIGINGTGDFLLVGLKGEGWLPAFKTHGIPTLIGSWAVWQICQELIENKDATVIGARV</sequence>
<evidence type="ECO:0008006" key="4">
    <source>
        <dbReference type="Google" id="ProtNLM"/>
    </source>
</evidence>
<evidence type="ECO:0000313" key="3">
    <source>
        <dbReference type="Proteomes" id="UP000030752"/>
    </source>
</evidence>
<evidence type="ECO:0000313" key="2">
    <source>
        <dbReference type="EMBL" id="ETN45531.1"/>
    </source>
</evidence>
<keyword evidence="3" id="KW-1185">Reference proteome</keyword>
<dbReference type="AlphaFoldDB" id="W2S9X9"/>
<keyword evidence="1" id="KW-0812">Transmembrane</keyword>
<feature type="transmembrane region" description="Helical" evidence="1">
    <location>
        <begin position="25"/>
        <end position="47"/>
    </location>
</feature>
<keyword evidence="1" id="KW-1133">Transmembrane helix</keyword>
<dbReference type="HOGENOM" id="CLU_147500_0_0_1"/>
<dbReference type="InParanoid" id="W2S9X9"/>
<dbReference type="EMBL" id="KB822712">
    <property type="protein sequence ID" value="ETN45531.1"/>
    <property type="molecule type" value="Genomic_DNA"/>
</dbReference>
<dbReference type="InterPro" id="IPR025363">
    <property type="entry name" value="DUF4267"/>
</dbReference>
<gene>
    <name evidence="2" type="ORF">HMPREF1541_09363</name>
</gene>
<dbReference type="Pfam" id="PF14087">
    <property type="entry name" value="DUF4267"/>
    <property type="match status" value="1"/>
</dbReference>
<dbReference type="eggNOG" id="ENOG502RP6R">
    <property type="taxonomic scope" value="Eukaryota"/>
</dbReference>